<keyword evidence="7" id="KW-0256">Endoplasmic reticulum</keyword>
<comment type="subcellular location">
    <subcellularLocation>
        <location evidence="1">Endoplasmic reticulum membrane</location>
        <topology evidence="1">Multi-pass membrane protein</topology>
    </subcellularLocation>
</comment>
<sequence>MAERQLTAGGPGGGPAARVWAVRTWARLPVAGRIAIIYLLARLVTTGLMVLTSSLSAPPSRFGLQPTLGEYVLGWDAQWYWWVAENGYPSTLPVTPAGDVTENAWAFMPVYAYLAKVVGFGDWGAGALLVSLIAGFLACLALHRLLRPRIGSTAALWAVVFFANGPLAALFQVGYAETLFVLLLLVALDLASRHRYPLLYLLIPVMGYTRPGILAFALFLGLHGIVRWLRRRREPLPVRDMVHIVALGALATVVGFSWQVIAAIVTGDPGAYLKTELSWRRNWLTDPRPDFFPFEGFVRGAEFWAMKWGMPAWFGWILLVALVVGIALILLRARAVRRLGSDIRLWSASYVLYLLAVFFPQSSTFRLLMPLTPLVGALAVPRSRTYRWGMLLLCLLLQWLWIHVMYGLAQTYWQVP</sequence>
<keyword evidence="3" id="KW-0337">GPI-anchor biosynthesis</keyword>
<evidence type="ECO:0000313" key="12">
    <source>
        <dbReference type="Proteomes" id="UP001371224"/>
    </source>
</evidence>
<organism evidence="11 12">
    <name type="scientific">Microbacterium bandirmense</name>
    <dbReference type="NCBI Taxonomy" id="3122050"/>
    <lineage>
        <taxon>Bacteria</taxon>
        <taxon>Bacillati</taxon>
        <taxon>Actinomycetota</taxon>
        <taxon>Actinomycetes</taxon>
        <taxon>Micrococcales</taxon>
        <taxon>Microbacteriaceae</taxon>
        <taxon>Microbacterium</taxon>
    </lineage>
</organism>
<keyword evidence="9 10" id="KW-0472">Membrane</keyword>
<feature type="transmembrane region" description="Helical" evidence="10">
    <location>
        <begin position="388"/>
        <end position="409"/>
    </location>
</feature>
<evidence type="ECO:0000256" key="4">
    <source>
        <dbReference type="ARBA" id="ARBA00022676"/>
    </source>
</evidence>
<keyword evidence="6 10" id="KW-0812">Transmembrane</keyword>
<evidence type="ECO:0000256" key="5">
    <source>
        <dbReference type="ARBA" id="ARBA00022679"/>
    </source>
</evidence>
<dbReference type="Proteomes" id="UP001371224">
    <property type="component" value="Unassembled WGS sequence"/>
</dbReference>
<evidence type="ECO:0000256" key="7">
    <source>
        <dbReference type="ARBA" id="ARBA00022824"/>
    </source>
</evidence>
<keyword evidence="8 10" id="KW-1133">Transmembrane helix</keyword>
<feature type="transmembrane region" description="Helical" evidence="10">
    <location>
        <begin position="123"/>
        <end position="143"/>
    </location>
</feature>
<feature type="transmembrane region" description="Helical" evidence="10">
    <location>
        <begin position="30"/>
        <end position="51"/>
    </location>
</feature>
<protein>
    <recommendedName>
        <fullName evidence="13">Integral membrane protein</fullName>
    </recommendedName>
</protein>
<dbReference type="EMBL" id="JBBDGM010000002">
    <property type="protein sequence ID" value="MEJ1087329.1"/>
    <property type="molecule type" value="Genomic_DNA"/>
</dbReference>
<gene>
    <name evidence="11" type="ORF">WDU99_03250</name>
</gene>
<evidence type="ECO:0000256" key="9">
    <source>
        <dbReference type="ARBA" id="ARBA00023136"/>
    </source>
</evidence>
<keyword evidence="4" id="KW-0328">Glycosyltransferase</keyword>
<evidence type="ECO:0000256" key="1">
    <source>
        <dbReference type="ARBA" id="ARBA00004477"/>
    </source>
</evidence>
<comment type="pathway">
    <text evidence="2">Glycolipid biosynthesis; glycosylphosphatidylinositol-anchor biosynthesis.</text>
</comment>
<evidence type="ECO:0000256" key="8">
    <source>
        <dbReference type="ARBA" id="ARBA00022989"/>
    </source>
</evidence>
<comment type="caution">
    <text evidence="11">The sequence shown here is derived from an EMBL/GenBank/DDBJ whole genome shotgun (WGS) entry which is preliminary data.</text>
</comment>
<feature type="transmembrane region" description="Helical" evidence="10">
    <location>
        <begin position="343"/>
        <end position="359"/>
    </location>
</feature>
<dbReference type="PANTHER" id="PTHR12468:SF2">
    <property type="entry name" value="GPI MANNOSYLTRANSFERASE 2"/>
    <property type="match status" value="1"/>
</dbReference>
<evidence type="ECO:0000256" key="3">
    <source>
        <dbReference type="ARBA" id="ARBA00022502"/>
    </source>
</evidence>
<evidence type="ECO:0000256" key="6">
    <source>
        <dbReference type="ARBA" id="ARBA00022692"/>
    </source>
</evidence>
<evidence type="ECO:0008006" key="13">
    <source>
        <dbReference type="Google" id="ProtNLM"/>
    </source>
</evidence>
<evidence type="ECO:0000256" key="2">
    <source>
        <dbReference type="ARBA" id="ARBA00004687"/>
    </source>
</evidence>
<keyword evidence="12" id="KW-1185">Reference proteome</keyword>
<evidence type="ECO:0000313" key="11">
    <source>
        <dbReference type="EMBL" id="MEJ1087329.1"/>
    </source>
</evidence>
<dbReference type="InterPro" id="IPR007315">
    <property type="entry name" value="PIG-V/Gpi18"/>
</dbReference>
<feature type="transmembrane region" description="Helical" evidence="10">
    <location>
        <begin position="241"/>
        <end position="265"/>
    </location>
</feature>
<dbReference type="PANTHER" id="PTHR12468">
    <property type="entry name" value="GPI MANNOSYLTRANSFERASE 2"/>
    <property type="match status" value="1"/>
</dbReference>
<proteinExistence type="predicted"/>
<accession>A0ABU8L7M5</accession>
<feature type="transmembrane region" description="Helical" evidence="10">
    <location>
        <begin position="313"/>
        <end position="331"/>
    </location>
</feature>
<evidence type="ECO:0000256" key="10">
    <source>
        <dbReference type="SAM" id="Phobius"/>
    </source>
</evidence>
<name>A0ABU8L7M5_9MICO</name>
<feature type="transmembrane region" description="Helical" evidence="10">
    <location>
        <begin position="155"/>
        <end position="188"/>
    </location>
</feature>
<dbReference type="RefSeq" id="WP_337330999.1">
    <property type="nucleotide sequence ID" value="NZ_JBBDGM010000002.1"/>
</dbReference>
<keyword evidence="5" id="KW-0808">Transferase</keyword>
<feature type="transmembrane region" description="Helical" evidence="10">
    <location>
        <begin position="208"/>
        <end position="229"/>
    </location>
</feature>
<reference evidence="11 12" key="1">
    <citation type="submission" date="2024-02" db="EMBL/GenBank/DDBJ databases">
        <authorList>
            <person name="Saticioglu I.B."/>
        </authorList>
    </citation>
    <scope>NUCLEOTIDE SEQUENCE [LARGE SCALE GENOMIC DNA]</scope>
    <source>
        <strain evidence="11 12">Mu-80</strain>
    </source>
</reference>